<dbReference type="PATRIC" id="fig|1048834.4.peg.218"/>
<dbReference type="Pfam" id="PF00149">
    <property type="entry name" value="Metallophos"/>
    <property type="match status" value="1"/>
</dbReference>
<dbReference type="STRING" id="1048834.TC41_0232"/>
<dbReference type="InterPro" id="IPR004843">
    <property type="entry name" value="Calcineurin-like_PHP"/>
</dbReference>
<gene>
    <name evidence="2" type="primary">pphA</name>
    <name evidence="2" type="ordered locus">TC41_0232</name>
</gene>
<dbReference type="GO" id="GO:0005737">
    <property type="term" value="C:cytoplasm"/>
    <property type="evidence" value="ECO:0007669"/>
    <property type="project" value="TreeGrafter"/>
</dbReference>
<dbReference type="Proteomes" id="UP000000292">
    <property type="component" value="Chromosome"/>
</dbReference>
<evidence type="ECO:0000259" key="1">
    <source>
        <dbReference type="Pfam" id="PF00149"/>
    </source>
</evidence>
<evidence type="ECO:0000313" key="3">
    <source>
        <dbReference type="Proteomes" id="UP000000292"/>
    </source>
</evidence>
<dbReference type="OrthoDB" id="384253at2"/>
<dbReference type="RefSeq" id="WP_014463121.1">
    <property type="nucleotide sequence ID" value="NC_017167.1"/>
</dbReference>
<sequence length="213" mass="23506">MQSASPERTIFISDIHGHLRPFRRLLDKLEYRPGRDQLVLVGDYISGGPDSLGVLHLVHQLCSQGAVALRGNHEEALVRWMRGGMKPLGPVRDSLYRAIASDSSLAAFLPTLPYSWEGERWIAVHAGIHPDKPDWRQTAKRDLLTIRERFYARPHRVGKLVVFGHTPCMVLHGTHDVWYGSDKVGIDGGARHGGQVNALVDAGGALTSTAEPV</sequence>
<dbReference type="PANTHER" id="PTHR42850:SF4">
    <property type="entry name" value="ZINC-DEPENDENT ENDOPOLYPHOSPHATASE"/>
    <property type="match status" value="1"/>
</dbReference>
<dbReference type="Gene3D" id="3.60.21.10">
    <property type="match status" value="1"/>
</dbReference>
<dbReference type="EMBL" id="CP002902">
    <property type="protein sequence ID" value="AEJ42207.1"/>
    <property type="molecule type" value="Genomic_DNA"/>
</dbReference>
<dbReference type="GO" id="GO:0016791">
    <property type="term" value="F:phosphatase activity"/>
    <property type="evidence" value="ECO:0007669"/>
    <property type="project" value="TreeGrafter"/>
</dbReference>
<feature type="domain" description="Calcineurin-like phosphoesterase" evidence="1">
    <location>
        <begin position="8"/>
        <end position="167"/>
    </location>
</feature>
<dbReference type="SUPFAM" id="SSF56300">
    <property type="entry name" value="Metallo-dependent phosphatases"/>
    <property type="match status" value="1"/>
</dbReference>
<dbReference type="AlphaFoldDB" id="F8IJL8"/>
<name>F8IJL8_ALIAT</name>
<reference evidence="3" key="2">
    <citation type="submission" date="2011-06" db="EMBL/GenBank/DDBJ databases">
        <title>The complete genome sequence of Alicyclobacillus acidocaldarius sp. Tc-4-1.</title>
        <authorList>
            <person name="Chen Y."/>
            <person name="He Y."/>
            <person name="Dong Z."/>
            <person name="Hu S."/>
        </authorList>
    </citation>
    <scope>NUCLEOTIDE SEQUENCE [LARGE SCALE GENOMIC DNA]</scope>
    <source>
        <strain evidence="3">Tc-4-1</strain>
    </source>
</reference>
<reference evidence="2 3" key="1">
    <citation type="journal article" date="2011" name="J. Bacteriol.">
        <title>Complete Genome Sequence of Alicyclobacillus acidocaldarius Strain Tc-4-1.</title>
        <authorList>
            <person name="Chen Y."/>
            <person name="He Y."/>
            <person name="Zhang B."/>
            <person name="Yang J."/>
            <person name="Li W."/>
            <person name="Dong Z."/>
            <person name="Hu S."/>
        </authorList>
    </citation>
    <scope>NUCLEOTIDE SEQUENCE [LARGE SCALE GENOMIC DNA]</scope>
    <source>
        <strain evidence="2 3">Tc-4-1</strain>
    </source>
</reference>
<protein>
    <submittedName>
        <fullName evidence="2">Metallophosphoesterase</fullName>
    </submittedName>
</protein>
<dbReference type="InterPro" id="IPR050126">
    <property type="entry name" value="Ap4A_hydrolase"/>
</dbReference>
<dbReference type="InterPro" id="IPR029052">
    <property type="entry name" value="Metallo-depent_PP-like"/>
</dbReference>
<dbReference type="KEGG" id="aad:TC41_0232"/>
<dbReference type="eggNOG" id="COG0639">
    <property type="taxonomic scope" value="Bacteria"/>
</dbReference>
<proteinExistence type="predicted"/>
<dbReference type="HOGENOM" id="CLU_023125_4_0_9"/>
<organism evidence="2 3">
    <name type="scientific">Alicyclobacillus acidocaldarius (strain Tc-4-1)</name>
    <name type="common">Bacillus acidocaldarius</name>
    <dbReference type="NCBI Taxonomy" id="1048834"/>
    <lineage>
        <taxon>Bacteria</taxon>
        <taxon>Bacillati</taxon>
        <taxon>Bacillota</taxon>
        <taxon>Bacilli</taxon>
        <taxon>Bacillales</taxon>
        <taxon>Alicyclobacillaceae</taxon>
        <taxon>Alicyclobacillus</taxon>
    </lineage>
</organism>
<evidence type="ECO:0000313" key="2">
    <source>
        <dbReference type="EMBL" id="AEJ42207.1"/>
    </source>
</evidence>
<dbReference type="PANTHER" id="PTHR42850">
    <property type="entry name" value="METALLOPHOSPHOESTERASE"/>
    <property type="match status" value="1"/>
</dbReference>
<dbReference type="CDD" id="cd00144">
    <property type="entry name" value="MPP_PPP_family"/>
    <property type="match status" value="1"/>
</dbReference>
<accession>F8IJL8</accession>